<dbReference type="AlphaFoldDB" id="A0A9W8QQN8"/>
<evidence type="ECO:0000259" key="1">
    <source>
        <dbReference type="SMART" id="SM01007"/>
    </source>
</evidence>
<dbReference type="Proteomes" id="UP001152087">
    <property type="component" value="Unassembled WGS sequence"/>
</dbReference>
<dbReference type="InterPro" id="IPR051017">
    <property type="entry name" value="Aldolase-II_Adducin_sf"/>
</dbReference>
<dbReference type="PANTHER" id="PTHR10672">
    <property type="entry name" value="ADDUCIN"/>
    <property type="match status" value="1"/>
</dbReference>
<protein>
    <recommendedName>
        <fullName evidence="1">Class II aldolase/adducin N-terminal domain-containing protein</fullName>
    </recommendedName>
</protein>
<dbReference type="GO" id="GO:0005856">
    <property type="term" value="C:cytoskeleton"/>
    <property type="evidence" value="ECO:0007669"/>
    <property type="project" value="TreeGrafter"/>
</dbReference>
<dbReference type="InterPro" id="IPR036409">
    <property type="entry name" value="Aldolase_II/adducin_N_sf"/>
</dbReference>
<organism evidence="2 3">
    <name type="scientific">Fusarium falciforme</name>
    <dbReference type="NCBI Taxonomy" id="195108"/>
    <lineage>
        <taxon>Eukaryota</taxon>
        <taxon>Fungi</taxon>
        <taxon>Dikarya</taxon>
        <taxon>Ascomycota</taxon>
        <taxon>Pezizomycotina</taxon>
        <taxon>Sordariomycetes</taxon>
        <taxon>Hypocreomycetidae</taxon>
        <taxon>Hypocreales</taxon>
        <taxon>Nectriaceae</taxon>
        <taxon>Fusarium</taxon>
        <taxon>Fusarium solani species complex</taxon>
    </lineage>
</organism>
<dbReference type="SMART" id="SM01007">
    <property type="entry name" value="Aldolase_II"/>
    <property type="match status" value="1"/>
</dbReference>
<dbReference type="InterPro" id="IPR001303">
    <property type="entry name" value="Aldolase_II/adducin_N"/>
</dbReference>
<keyword evidence="3" id="KW-1185">Reference proteome</keyword>
<dbReference type="EMBL" id="JAOQAV010000216">
    <property type="protein sequence ID" value="KAJ4176254.1"/>
    <property type="molecule type" value="Genomic_DNA"/>
</dbReference>
<gene>
    <name evidence="2" type="ORF">NW755_014517</name>
</gene>
<sequence>MAPVPSTVTTMVEPNDPIKLVTVASSSQNATLEGCAQQQHGAEIKPLVFPEPPNFADKLEEREYLKGRLALAFRIFGRNGYDEGVAGHITLRDPVKPDHFWVNPFGTPFCHIKKSDLILVDHEGNVVDGGKNRLLNIAAYMIHAAVHAARPDVICAAHCHSIHGRTFSTLGREIDISTQDSCVLSHITTRFVRLDMKRDPYFGVDHAVYNSFKGVVLAKEEGYNIARAIGSKKAVILQNHGLLTVSSTVEGCIFNFVTLENLCRTQLLTDAACAGRGGKPIILDEEDAAFSYKSIGTPRAVWFSGLPAFEVAEREAGPEVFQ</sequence>
<comment type="caution">
    <text evidence="2">The sequence shown here is derived from an EMBL/GenBank/DDBJ whole genome shotgun (WGS) entry which is preliminary data.</text>
</comment>
<dbReference type="GO" id="GO:0051015">
    <property type="term" value="F:actin filament binding"/>
    <property type="evidence" value="ECO:0007669"/>
    <property type="project" value="TreeGrafter"/>
</dbReference>
<accession>A0A9W8QQN8</accession>
<name>A0A9W8QQN8_9HYPO</name>
<feature type="domain" description="Class II aldolase/adducin N-terminal" evidence="1">
    <location>
        <begin position="67"/>
        <end position="267"/>
    </location>
</feature>
<reference evidence="2" key="1">
    <citation type="submission" date="2022-09" db="EMBL/GenBank/DDBJ databases">
        <title>Fusarium specimens isolated from Avocado Roots.</title>
        <authorList>
            <person name="Stajich J."/>
            <person name="Roper C."/>
            <person name="Heimlech-Rivalta G."/>
        </authorList>
    </citation>
    <scope>NUCLEOTIDE SEQUENCE</scope>
    <source>
        <strain evidence="2">A02</strain>
    </source>
</reference>
<dbReference type="FunFam" id="3.40.225.10:FF:000009">
    <property type="entry name" value="Class II aldolase/adducin N-terminal"/>
    <property type="match status" value="1"/>
</dbReference>
<proteinExistence type="predicted"/>
<evidence type="ECO:0000313" key="3">
    <source>
        <dbReference type="Proteomes" id="UP001152087"/>
    </source>
</evidence>
<dbReference type="Pfam" id="PF00596">
    <property type="entry name" value="Aldolase_II"/>
    <property type="match status" value="1"/>
</dbReference>
<dbReference type="Gene3D" id="3.40.225.10">
    <property type="entry name" value="Class II aldolase/adducin N-terminal domain"/>
    <property type="match status" value="1"/>
</dbReference>
<evidence type="ECO:0000313" key="2">
    <source>
        <dbReference type="EMBL" id="KAJ4176254.1"/>
    </source>
</evidence>
<dbReference type="PANTHER" id="PTHR10672:SF41">
    <property type="entry name" value="CLASS II ALDOLASE_ADDUCIN DOMAIN PROTEIN (AFU_ORTHOLOGUE AFUA_3G01330)"/>
    <property type="match status" value="1"/>
</dbReference>
<dbReference type="SUPFAM" id="SSF53639">
    <property type="entry name" value="AraD/HMP-PK domain-like"/>
    <property type="match status" value="1"/>
</dbReference>